<sequence>MKKRTFSTVGQVTRRKDGISKVTGREVYSSDVSLPNMLYARVLRSPYPHAKIVSIDLTEAEKMGAICITPADVPKIRYNERQVSIPEKTYRDRTVLPEKTRHVGEGIAAVAARTEALAEKMLQKITVKYERLKAVFDPFEAMKPGASQLYKDVILGDVVLPITRNIACNREVSEGDIEKGFKEADLVIENEFRTGRAYHHQMETKAVVCRPEPDGGITIWSTMQSIHNARQLLGRIFNISLSKINVHRVPIGGTFGSSIQMNSPVAICVALALKARTPVKLVLTREEDMYDHCKYPSIIKLKHGIKRDGTITAGEMKVFVDIGAHNIQAYPLLGCMAGWFVSLYRMPHMRFEGTSVYTNKAPACAMQGFGNPQVSFAVESQIDIIAEELGIDPIEMRLKNYVGLGETFWGQGPTVRSVIRSCGVEEMLIKGKELIGWDKRVKPEEKTGRFRLGIGVGRSFHTSGTGAPVPGEVMDYSTAMVKFNEDGSVDCLTALMCHGGGTLEAIAKIVAEEIGVPLTKVEISPADTRSTGYDVCTHATRGVYCGGASAQRAANEAKRKLLKFASRILEVNPEVLKIRPDEESDQGIIFLEGAKGKSITVGEVARIAQIKGWGTAISVESHRQVNCPPCFVTNLIEVEVDTETGQIKPVRAVAAVDAGTVINPDLAAGQLEGGLCRGIGLALLEDTEYNPETGELTCGANLTDYKIYTSADMPLVDDIHTFFASTYEPSGPMGAKGVGEAAINCTAGTVANAIYNAIGVRFKEAPITPEKVLAKLGEKTKKH</sequence>
<dbReference type="InterPro" id="IPR046867">
    <property type="entry name" value="AldOxase/xan_DH_MoCoBD2"/>
</dbReference>
<name>A0A0F9R0E4_9ZZZZ</name>
<comment type="caution">
    <text evidence="2">The sequence shown here is derived from an EMBL/GenBank/DDBJ whole genome shotgun (WGS) entry which is preliminary data.</text>
</comment>
<dbReference type="EMBL" id="LAZR01001134">
    <property type="protein sequence ID" value="KKN50085.1"/>
    <property type="molecule type" value="Genomic_DNA"/>
</dbReference>
<dbReference type="InterPro" id="IPR000674">
    <property type="entry name" value="Ald_Oxase/Xan_DH_a/b"/>
</dbReference>
<feature type="domain" description="Aldehyde oxidase/xanthine dehydrogenase a/b hammerhead" evidence="1">
    <location>
        <begin position="23"/>
        <end position="133"/>
    </location>
</feature>
<accession>A0A0F9R0E4</accession>
<dbReference type="Gene3D" id="3.90.1170.50">
    <property type="entry name" value="Aldehyde oxidase/xanthine dehydrogenase, a/b hammerhead"/>
    <property type="match status" value="1"/>
</dbReference>
<organism evidence="2">
    <name type="scientific">marine sediment metagenome</name>
    <dbReference type="NCBI Taxonomy" id="412755"/>
    <lineage>
        <taxon>unclassified sequences</taxon>
        <taxon>metagenomes</taxon>
        <taxon>ecological metagenomes</taxon>
    </lineage>
</organism>
<dbReference type="PANTHER" id="PTHR11908:SF157">
    <property type="entry name" value="XANTHINE DEHYDROGENASE SUBUNIT D-RELATED"/>
    <property type="match status" value="1"/>
</dbReference>
<dbReference type="InterPro" id="IPR037165">
    <property type="entry name" value="AldOxase/xan_DH_Mopterin-bd_sf"/>
</dbReference>
<dbReference type="Pfam" id="PF20256">
    <property type="entry name" value="MoCoBD_2"/>
    <property type="match status" value="1"/>
</dbReference>
<dbReference type="InterPro" id="IPR016208">
    <property type="entry name" value="Ald_Oxase/xanthine_DH-like"/>
</dbReference>
<dbReference type="Gene3D" id="3.30.365.10">
    <property type="entry name" value="Aldehyde oxidase/xanthine dehydrogenase, molybdopterin binding domain"/>
    <property type="match status" value="4"/>
</dbReference>
<dbReference type="PANTHER" id="PTHR11908">
    <property type="entry name" value="XANTHINE DEHYDROGENASE"/>
    <property type="match status" value="1"/>
</dbReference>
<dbReference type="Pfam" id="PF01315">
    <property type="entry name" value="Ald_Xan_dh_C"/>
    <property type="match status" value="1"/>
</dbReference>
<dbReference type="SMART" id="SM01008">
    <property type="entry name" value="Ald_Xan_dh_C"/>
    <property type="match status" value="1"/>
</dbReference>
<dbReference type="GO" id="GO:0016491">
    <property type="term" value="F:oxidoreductase activity"/>
    <property type="evidence" value="ECO:0007669"/>
    <property type="project" value="InterPro"/>
</dbReference>
<dbReference type="GO" id="GO:0005506">
    <property type="term" value="F:iron ion binding"/>
    <property type="evidence" value="ECO:0007669"/>
    <property type="project" value="InterPro"/>
</dbReference>
<dbReference type="InterPro" id="IPR036856">
    <property type="entry name" value="Ald_Oxase/Xan_DH_a/b_sf"/>
</dbReference>
<dbReference type="AlphaFoldDB" id="A0A0F9R0E4"/>
<proteinExistence type="predicted"/>
<dbReference type="SUPFAM" id="SSF56003">
    <property type="entry name" value="Molybdenum cofactor-binding domain"/>
    <property type="match status" value="1"/>
</dbReference>
<protein>
    <recommendedName>
        <fullName evidence="1">Aldehyde oxidase/xanthine dehydrogenase a/b hammerhead domain-containing protein</fullName>
    </recommendedName>
</protein>
<evidence type="ECO:0000313" key="2">
    <source>
        <dbReference type="EMBL" id="KKN50085.1"/>
    </source>
</evidence>
<dbReference type="SUPFAM" id="SSF54665">
    <property type="entry name" value="CO dehydrogenase molybdoprotein N-domain-like"/>
    <property type="match status" value="1"/>
</dbReference>
<reference evidence="2" key="1">
    <citation type="journal article" date="2015" name="Nature">
        <title>Complex archaea that bridge the gap between prokaryotes and eukaryotes.</title>
        <authorList>
            <person name="Spang A."/>
            <person name="Saw J.H."/>
            <person name="Jorgensen S.L."/>
            <person name="Zaremba-Niedzwiedzka K."/>
            <person name="Martijn J."/>
            <person name="Lind A.E."/>
            <person name="van Eijk R."/>
            <person name="Schleper C."/>
            <person name="Guy L."/>
            <person name="Ettema T.J."/>
        </authorList>
    </citation>
    <scope>NUCLEOTIDE SEQUENCE</scope>
</reference>
<dbReference type="InterPro" id="IPR008274">
    <property type="entry name" value="AldOxase/xan_DH_MoCoBD1"/>
</dbReference>
<dbReference type="Pfam" id="PF02738">
    <property type="entry name" value="MoCoBD_1"/>
    <property type="match status" value="1"/>
</dbReference>
<evidence type="ECO:0000259" key="1">
    <source>
        <dbReference type="SMART" id="SM01008"/>
    </source>
</evidence>
<gene>
    <name evidence="2" type="ORF">LCGC14_0636360</name>
</gene>